<keyword evidence="5 6" id="KW-0472">Membrane</keyword>
<sequence>MLLLALLLIGVAVAYLASAFSMQRTHADMRVREIELYGYTAPAVAPSAAKPMTARALAQAIGDLVGRRFGTEGDSRVRREILAAGLYKLTPRALVGYQVLAASLGLVYGIFFDVIPNLSGPFFDSLILAVVGWLIPITYVRRTGRLRLDRIERALPDVIDLVVVSVESGQGFAQAMSTAADRTPGPLGEELRLTLQEQRFGLPMDKALENLNARADTPNMRSFVRGVVQGERLGVSIGQIMRNIAREMRLRRRAAAEERAQKTSVKILFPLVFLILPSLFIVLLVPALLGLGDSVG</sequence>
<evidence type="ECO:0000256" key="1">
    <source>
        <dbReference type="ARBA" id="ARBA00004651"/>
    </source>
</evidence>
<dbReference type="Pfam" id="PF00482">
    <property type="entry name" value="T2SSF"/>
    <property type="match status" value="1"/>
</dbReference>
<evidence type="ECO:0000256" key="2">
    <source>
        <dbReference type="ARBA" id="ARBA00022475"/>
    </source>
</evidence>
<evidence type="ECO:0000256" key="3">
    <source>
        <dbReference type="ARBA" id="ARBA00022692"/>
    </source>
</evidence>
<keyword evidence="9" id="KW-1185">Reference proteome</keyword>
<evidence type="ECO:0000313" key="9">
    <source>
        <dbReference type="Proteomes" id="UP001056035"/>
    </source>
</evidence>
<feature type="transmembrane region" description="Helical" evidence="6">
    <location>
        <begin position="267"/>
        <end position="289"/>
    </location>
</feature>
<name>A0ABY5DX58_9ACTN</name>
<dbReference type="PANTHER" id="PTHR35007">
    <property type="entry name" value="INTEGRAL MEMBRANE PROTEIN-RELATED"/>
    <property type="match status" value="1"/>
</dbReference>
<evidence type="ECO:0000256" key="4">
    <source>
        <dbReference type="ARBA" id="ARBA00022989"/>
    </source>
</evidence>
<dbReference type="EMBL" id="CP098502">
    <property type="protein sequence ID" value="UTI65893.1"/>
    <property type="molecule type" value="Genomic_DNA"/>
</dbReference>
<keyword evidence="2" id="KW-1003">Cell membrane</keyword>
<feature type="domain" description="Type II secretion system protein GspF" evidence="7">
    <location>
        <begin position="159"/>
        <end position="284"/>
    </location>
</feature>
<evidence type="ECO:0000259" key="7">
    <source>
        <dbReference type="Pfam" id="PF00482"/>
    </source>
</evidence>
<evidence type="ECO:0000256" key="5">
    <source>
        <dbReference type="ARBA" id="ARBA00023136"/>
    </source>
</evidence>
<organism evidence="8 9">
    <name type="scientific">Paraconexibacter antarcticus</name>
    <dbReference type="NCBI Taxonomy" id="2949664"/>
    <lineage>
        <taxon>Bacteria</taxon>
        <taxon>Bacillati</taxon>
        <taxon>Actinomycetota</taxon>
        <taxon>Thermoleophilia</taxon>
        <taxon>Solirubrobacterales</taxon>
        <taxon>Paraconexibacteraceae</taxon>
        <taxon>Paraconexibacter</taxon>
    </lineage>
</organism>
<accession>A0ABY5DX58</accession>
<reference evidence="8 9" key="1">
    <citation type="submission" date="2022-06" db="EMBL/GenBank/DDBJ databases">
        <title>Paraconexibacter antarcticus.</title>
        <authorList>
            <person name="Kim C.S."/>
        </authorList>
    </citation>
    <scope>NUCLEOTIDE SEQUENCE [LARGE SCALE GENOMIC DNA]</scope>
    <source>
        <strain evidence="8 9">02-257</strain>
    </source>
</reference>
<evidence type="ECO:0000256" key="6">
    <source>
        <dbReference type="SAM" id="Phobius"/>
    </source>
</evidence>
<dbReference type="InterPro" id="IPR018076">
    <property type="entry name" value="T2SS_GspF_dom"/>
</dbReference>
<proteinExistence type="predicted"/>
<comment type="subcellular location">
    <subcellularLocation>
        <location evidence="1">Cell membrane</location>
        <topology evidence="1">Multi-pass membrane protein</topology>
    </subcellularLocation>
</comment>
<evidence type="ECO:0000313" key="8">
    <source>
        <dbReference type="EMBL" id="UTI65893.1"/>
    </source>
</evidence>
<feature type="transmembrane region" description="Helical" evidence="6">
    <location>
        <begin position="122"/>
        <end position="140"/>
    </location>
</feature>
<dbReference type="Proteomes" id="UP001056035">
    <property type="component" value="Chromosome"/>
</dbReference>
<protein>
    <submittedName>
        <fullName evidence="8">Type II secretion system F family protein</fullName>
    </submittedName>
</protein>
<keyword evidence="4 6" id="KW-1133">Transmembrane helix</keyword>
<dbReference type="RefSeq" id="WP_254572571.1">
    <property type="nucleotide sequence ID" value="NZ_CP098502.1"/>
</dbReference>
<keyword evidence="3 6" id="KW-0812">Transmembrane</keyword>
<dbReference type="PANTHER" id="PTHR35007:SF2">
    <property type="entry name" value="PILUS ASSEMBLE PROTEIN"/>
    <property type="match status" value="1"/>
</dbReference>
<gene>
    <name evidence="8" type="ORF">NBH00_06685</name>
</gene>